<comment type="caution">
    <text evidence="8">The sequence shown here is derived from an EMBL/GenBank/DDBJ whole genome shotgun (WGS) entry which is preliminary data.</text>
</comment>
<dbReference type="Proteomes" id="UP000694308">
    <property type="component" value="Unassembled WGS sequence"/>
</dbReference>
<evidence type="ECO:0000256" key="2">
    <source>
        <dbReference type="ARBA" id="ARBA00022475"/>
    </source>
</evidence>
<dbReference type="PANTHER" id="PTHR43124">
    <property type="entry name" value="PURINE EFFLUX PUMP PBUE"/>
    <property type="match status" value="1"/>
</dbReference>
<dbReference type="RefSeq" id="WP_218323508.1">
    <property type="nucleotide sequence ID" value="NZ_JAEEGC010000177.1"/>
</dbReference>
<keyword evidence="4 6" id="KW-1133">Transmembrane helix</keyword>
<keyword evidence="3 6" id="KW-0812">Transmembrane</keyword>
<protein>
    <submittedName>
        <fullName evidence="8">MFS transporter</fullName>
    </submittedName>
</protein>
<keyword evidence="2" id="KW-1003">Cell membrane</keyword>
<reference evidence="8" key="1">
    <citation type="submission" date="2020-12" db="EMBL/GenBank/DDBJ databases">
        <title>Clostridium thailandense sp. nov., a novel acetogenic bacterium isolated from peat land soil in Thailand.</title>
        <authorList>
            <person name="Chaikitkaew S."/>
            <person name="Birkeland N.K."/>
        </authorList>
    </citation>
    <scope>NUCLEOTIDE SEQUENCE</scope>
    <source>
        <strain evidence="8">PL3</strain>
    </source>
</reference>
<keyword evidence="9" id="KW-1185">Reference proteome</keyword>
<feature type="transmembrane region" description="Helical" evidence="6">
    <location>
        <begin position="43"/>
        <end position="65"/>
    </location>
</feature>
<dbReference type="InterPro" id="IPR011701">
    <property type="entry name" value="MFS"/>
</dbReference>
<dbReference type="InterPro" id="IPR050189">
    <property type="entry name" value="MFS_Efflux_Transporters"/>
</dbReference>
<feature type="domain" description="Major facilitator superfamily (MFS) profile" evidence="7">
    <location>
        <begin position="8"/>
        <end position="410"/>
    </location>
</feature>
<evidence type="ECO:0000313" key="9">
    <source>
        <dbReference type="Proteomes" id="UP000694308"/>
    </source>
</evidence>
<organism evidence="8 9">
    <name type="scientific">Clostridium thailandense</name>
    <dbReference type="NCBI Taxonomy" id="2794346"/>
    <lineage>
        <taxon>Bacteria</taxon>
        <taxon>Bacillati</taxon>
        <taxon>Bacillota</taxon>
        <taxon>Clostridia</taxon>
        <taxon>Eubacteriales</taxon>
        <taxon>Clostridiaceae</taxon>
        <taxon>Clostridium</taxon>
    </lineage>
</organism>
<gene>
    <name evidence="8" type="ORF">I6U48_26470</name>
</gene>
<sequence length="418" mass="44288">MKKDNFRWLLIIAVVVVATATTTNMMAFAPILGDIAKDLGISIPVAQASFLGIFVFVVAISTLVSGTLADRFGVMAVMILALVVTTIPSILFSVAGKNLSILMAFRVAQGFGAGAIFAAIPLVAAAWFSEEEKGFAVGVGMTGVNGGMMIGVAVAPIINQITANWRTTMSWIGYVDFVVLLYVIFLTVQYKKHTPLNHTIHTQNGEASNSAIKEALTNPRTWVGIIMCMLISWLLNALNDLTPQYFALPIPMGVGFGSVVAGRLMLLVQVGTVVGSLLSGIVIDKVFKGNTKPVLIIGFVCTAACVYPILFSVVYNNLTVLMILLFLAGTFVAFLNPAASTFVAQVYPEHVVGRVVGLWLGIGAFGGSLGVFVGALALHKTGNYHLTITLFAIVAMIALILSRIIGLKKSGGEVSVEN</sequence>
<dbReference type="PROSITE" id="PS50850">
    <property type="entry name" value="MFS"/>
    <property type="match status" value="1"/>
</dbReference>
<evidence type="ECO:0000313" key="8">
    <source>
        <dbReference type="EMBL" id="MBV7276429.1"/>
    </source>
</evidence>
<dbReference type="GO" id="GO:0005886">
    <property type="term" value="C:plasma membrane"/>
    <property type="evidence" value="ECO:0007669"/>
    <property type="project" value="UniProtKB-SubCell"/>
</dbReference>
<feature type="transmembrane region" description="Helical" evidence="6">
    <location>
        <begin position="170"/>
        <end position="188"/>
    </location>
</feature>
<name>A0A949TP63_9CLOT</name>
<proteinExistence type="predicted"/>
<evidence type="ECO:0000256" key="6">
    <source>
        <dbReference type="SAM" id="Phobius"/>
    </source>
</evidence>
<keyword evidence="5 6" id="KW-0472">Membrane</keyword>
<evidence type="ECO:0000256" key="5">
    <source>
        <dbReference type="ARBA" id="ARBA00023136"/>
    </source>
</evidence>
<feature type="transmembrane region" description="Helical" evidence="6">
    <location>
        <begin position="135"/>
        <end position="158"/>
    </location>
</feature>
<dbReference type="InterPro" id="IPR020846">
    <property type="entry name" value="MFS_dom"/>
</dbReference>
<dbReference type="Pfam" id="PF07690">
    <property type="entry name" value="MFS_1"/>
    <property type="match status" value="1"/>
</dbReference>
<evidence type="ECO:0000256" key="1">
    <source>
        <dbReference type="ARBA" id="ARBA00004651"/>
    </source>
</evidence>
<evidence type="ECO:0000256" key="3">
    <source>
        <dbReference type="ARBA" id="ARBA00022692"/>
    </source>
</evidence>
<feature type="transmembrane region" description="Helical" evidence="6">
    <location>
        <begin position="107"/>
        <end position="128"/>
    </location>
</feature>
<comment type="subcellular location">
    <subcellularLocation>
        <location evidence="1">Cell membrane</location>
        <topology evidence="1">Multi-pass membrane protein</topology>
    </subcellularLocation>
</comment>
<dbReference type="EMBL" id="JAEEGC010000177">
    <property type="protein sequence ID" value="MBV7276429.1"/>
    <property type="molecule type" value="Genomic_DNA"/>
</dbReference>
<feature type="transmembrane region" description="Helical" evidence="6">
    <location>
        <begin position="356"/>
        <end position="378"/>
    </location>
</feature>
<feature type="transmembrane region" description="Helical" evidence="6">
    <location>
        <begin position="72"/>
        <end position="95"/>
    </location>
</feature>
<feature type="transmembrane region" description="Helical" evidence="6">
    <location>
        <begin position="321"/>
        <end position="344"/>
    </location>
</feature>
<dbReference type="PANTHER" id="PTHR43124:SF3">
    <property type="entry name" value="CHLORAMPHENICOL EFFLUX PUMP RV0191"/>
    <property type="match status" value="1"/>
</dbReference>
<feature type="transmembrane region" description="Helical" evidence="6">
    <location>
        <begin position="294"/>
        <end position="315"/>
    </location>
</feature>
<evidence type="ECO:0000256" key="4">
    <source>
        <dbReference type="ARBA" id="ARBA00022989"/>
    </source>
</evidence>
<accession>A0A949TP63</accession>
<feature type="transmembrane region" description="Helical" evidence="6">
    <location>
        <begin position="384"/>
        <end position="401"/>
    </location>
</feature>
<feature type="transmembrane region" description="Helical" evidence="6">
    <location>
        <begin position="259"/>
        <end position="282"/>
    </location>
</feature>
<feature type="transmembrane region" description="Helical" evidence="6">
    <location>
        <begin position="221"/>
        <end position="239"/>
    </location>
</feature>
<evidence type="ECO:0000259" key="7">
    <source>
        <dbReference type="PROSITE" id="PS50850"/>
    </source>
</evidence>
<dbReference type="GO" id="GO:0022857">
    <property type="term" value="F:transmembrane transporter activity"/>
    <property type="evidence" value="ECO:0007669"/>
    <property type="project" value="InterPro"/>
</dbReference>
<dbReference type="AlphaFoldDB" id="A0A949TP63"/>